<accession>A0A8X6RKB4</accession>
<name>A0A8X6RKB4_TRICX</name>
<dbReference type="EMBL" id="BMAU01021188">
    <property type="protein sequence ID" value="GFX95755.1"/>
    <property type="molecule type" value="Genomic_DNA"/>
</dbReference>
<organism evidence="2 3">
    <name type="scientific">Trichonephila clavipes</name>
    <name type="common">Golden silk orbweaver</name>
    <name type="synonym">Nephila clavipes</name>
    <dbReference type="NCBI Taxonomy" id="2585209"/>
    <lineage>
        <taxon>Eukaryota</taxon>
        <taxon>Metazoa</taxon>
        <taxon>Ecdysozoa</taxon>
        <taxon>Arthropoda</taxon>
        <taxon>Chelicerata</taxon>
        <taxon>Arachnida</taxon>
        <taxon>Araneae</taxon>
        <taxon>Araneomorphae</taxon>
        <taxon>Entelegynae</taxon>
        <taxon>Araneoidea</taxon>
        <taxon>Nephilidae</taxon>
        <taxon>Trichonephila</taxon>
    </lineage>
</organism>
<reference evidence="2" key="1">
    <citation type="submission" date="2020-08" db="EMBL/GenBank/DDBJ databases">
        <title>Multicomponent nature underlies the extraordinary mechanical properties of spider dragline silk.</title>
        <authorList>
            <person name="Kono N."/>
            <person name="Nakamura H."/>
            <person name="Mori M."/>
            <person name="Yoshida Y."/>
            <person name="Ohtoshi R."/>
            <person name="Malay A.D."/>
            <person name="Moran D.A.P."/>
            <person name="Tomita M."/>
            <person name="Numata K."/>
            <person name="Arakawa K."/>
        </authorList>
    </citation>
    <scope>NUCLEOTIDE SEQUENCE</scope>
</reference>
<feature type="region of interest" description="Disordered" evidence="1">
    <location>
        <begin position="671"/>
        <end position="743"/>
    </location>
</feature>
<evidence type="ECO:0000313" key="2">
    <source>
        <dbReference type="EMBL" id="GFX95755.1"/>
    </source>
</evidence>
<feature type="compositionally biased region" description="Basic and acidic residues" evidence="1">
    <location>
        <begin position="677"/>
        <end position="701"/>
    </location>
</feature>
<dbReference type="Proteomes" id="UP000887159">
    <property type="component" value="Unassembled WGS sequence"/>
</dbReference>
<gene>
    <name evidence="2" type="primary">NCL1_13128</name>
    <name evidence="2" type="ORF">TNCV_4886811</name>
</gene>
<dbReference type="AlphaFoldDB" id="A0A8X6RKB4"/>
<feature type="region of interest" description="Disordered" evidence="1">
    <location>
        <begin position="604"/>
        <end position="626"/>
    </location>
</feature>
<sequence length="743" mass="84923">MYKNALKEDLIRVDEDLDGTVESHDTIAKLKTKIENSSTFESDPDFVKTLIKNCIDERARTYINLLQRLTANFQYYCSLRKVNSFESLCDLIISDKLFETLISETATHIGIREAEDWFRPTDLAKECDIYISSRSGSHKEIPITYGYTQDPFKNRSRNLNQRLKRTIPNYLERENKIALYAVIASHYARDCSFCLFCLFLYVSDSPLVSMKKEKGTYRCGQRTVRLADYGMQPAKQSSRAGAAMKQKLKLLDCELLKETAERTTERWDASDHPQRSLPLNWGGTDPNCTVICMVLKASANDRRHLALCPDEFRGPRSGLCRSGGISNNYNNTMERGTLTQSSAGGTQGSAEDHIYAEIGDIQNTTAPTNDDSIYTELVPSDEYEKPKSASQDTIYTEILPTESDYEEPIKGSKDDHIYSEIRPTENDYEEPIKGSKDDHIYSEIRPAENDYEEPIKGSKDDHIYSEIRPAESDYEEPIKGSKDDHIYTDVIPSESDYEEPRKGSKDNIYTEVIPSESDYEEPRKGSKDNIYTEVIPSEHEYEAIQEPEESNESQQSPSESRSSQSQTPRPRTSKDYYETPVTNQSSDSAYPVFITKRYPRSLERTTSSGFQPWLPTVQKPKEKVEKSEYEELAEIILKTSKSETNYQDSSKLPNLEEMGYDVETLSELIKALSKRSKSSEKSREEKDTTKNQNVRDRRHNSESLPKAPKKSSSAKEKSINTIRNKHLKNLNNKVGYKGEKPTR</sequence>
<keyword evidence="3" id="KW-1185">Reference proteome</keyword>
<evidence type="ECO:0000256" key="1">
    <source>
        <dbReference type="SAM" id="MobiDB-lite"/>
    </source>
</evidence>
<feature type="region of interest" description="Disordered" evidence="1">
    <location>
        <begin position="469"/>
        <end position="592"/>
    </location>
</feature>
<proteinExistence type="predicted"/>
<feature type="compositionally biased region" description="Basic and acidic residues" evidence="1">
    <location>
        <begin position="469"/>
        <end position="487"/>
    </location>
</feature>
<comment type="caution">
    <text evidence="2">The sequence shown here is derived from an EMBL/GenBank/DDBJ whole genome shotgun (WGS) entry which is preliminary data.</text>
</comment>
<protein>
    <submittedName>
        <fullName evidence="2">Uncharacterized protein</fullName>
    </submittedName>
</protein>
<evidence type="ECO:0000313" key="3">
    <source>
        <dbReference type="Proteomes" id="UP000887159"/>
    </source>
</evidence>
<feature type="compositionally biased region" description="Low complexity" evidence="1">
    <location>
        <begin position="552"/>
        <end position="570"/>
    </location>
</feature>